<protein>
    <recommendedName>
        <fullName evidence="3 12">Mediator of RNA polymerase II transcription subunit 16</fullName>
    </recommendedName>
    <alternativeName>
        <fullName evidence="10 12">Mediator complex subunit 16</fullName>
    </alternativeName>
</protein>
<keyword evidence="17" id="KW-1185">Reference proteome</keyword>
<dbReference type="InterPro" id="IPR021665">
    <property type="entry name" value="Mediator_Med16_N"/>
</dbReference>
<evidence type="ECO:0000256" key="4">
    <source>
        <dbReference type="ARBA" id="ARBA00022574"/>
    </source>
</evidence>
<evidence type="ECO:0000256" key="11">
    <source>
        <dbReference type="PROSITE-ProRule" id="PRU00221"/>
    </source>
</evidence>
<keyword evidence="9 12" id="KW-0539">Nucleus</keyword>
<dbReference type="SUPFAM" id="SSF50978">
    <property type="entry name" value="WD40 repeat-like"/>
    <property type="match status" value="1"/>
</dbReference>
<comment type="function">
    <text evidence="12">Component of the Mediator complex, a coactivator involved in the regulated transcription of nearly all RNA polymerase II-dependent genes. Mediator functions as a bridge to convey information from gene-specific regulatory proteins to the basal RNA polymerase II transcription machinery. Mediator is recruited to promoters by direct interactions with regulatory proteins and serves as a scaffold for the assembly of a functional preinitiation complex with RNA polymerase II and the general transcription factors.</text>
</comment>
<evidence type="ECO:0000259" key="15">
    <source>
        <dbReference type="Pfam" id="PF20718"/>
    </source>
</evidence>
<dbReference type="GO" id="GO:0016592">
    <property type="term" value="C:mediator complex"/>
    <property type="evidence" value="ECO:0007669"/>
    <property type="project" value="InterPro"/>
</dbReference>
<gene>
    <name evidence="12" type="primary">MED16</name>
</gene>
<dbReference type="GO" id="GO:0045893">
    <property type="term" value="P:positive regulation of DNA-templated transcription"/>
    <property type="evidence" value="ECO:0007669"/>
    <property type="project" value="TreeGrafter"/>
</dbReference>
<evidence type="ECO:0000256" key="9">
    <source>
        <dbReference type="ARBA" id="ARBA00023242"/>
    </source>
</evidence>
<dbReference type="Proteomes" id="UP000694388">
    <property type="component" value="Unplaced"/>
</dbReference>
<reference evidence="16" key="1">
    <citation type="submission" date="2025-08" db="UniProtKB">
        <authorList>
            <consortium name="Ensembl"/>
        </authorList>
    </citation>
    <scope>IDENTIFICATION</scope>
</reference>
<evidence type="ECO:0000256" key="10">
    <source>
        <dbReference type="ARBA" id="ARBA00032015"/>
    </source>
</evidence>
<comment type="subcellular location">
    <subcellularLocation>
        <location evidence="1 12">Nucleus</location>
    </subcellularLocation>
</comment>
<dbReference type="OMA" id="EIWQPKE"/>
<evidence type="ECO:0000256" key="3">
    <source>
        <dbReference type="ARBA" id="ARBA00019614"/>
    </source>
</evidence>
<dbReference type="GeneTree" id="ENSGT00390000003821"/>
<evidence type="ECO:0000313" key="17">
    <source>
        <dbReference type="Proteomes" id="UP000694388"/>
    </source>
</evidence>
<feature type="domain" description="Mediator complex subunit Med16 N-terminal" evidence="14">
    <location>
        <begin position="111"/>
        <end position="400"/>
    </location>
</feature>
<dbReference type="InterPro" id="IPR036322">
    <property type="entry name" value="WD40_repeat_dom_sf"/>
</dbReference>
<evidence type="ECO:0000256" key="6">
    <source>
        <dbReference type="ARBA" id="ARBA00023015"/>
    </source>
</evidence>
<feature type="region of interest" description="Disordered" evidence="13">
    <location>
        <begin position="543"/>
        <end position="564"/>
    </location>
</feature>
<dbReference type="InterPro" id="IPR001680">
    <property type="entry name" value="WD40_rpt"/>
</dbReference>
<dbReference type="Ensembl" id="ENSEBUT00000000995.1">
    <property type="protein sequence ID" value="ENSEBUP00000000689.1"/>
    <property type="gene ID" value="ENSEBUG00000000649.1"/>
</dbReference>
<comment type="subunit">
    <text evidence="12">Component of the Mediator complex.</text>
</comment>
<name>A0A8C4NCY0_EPTBU</name>
<accession>A0A8C4NCY0</accession>
<proteinExistence type="inferred from homology"/>
<evidence type="ECO:0000256" key="12">
    <source>
        <dbReference type="RuleBase" id="RU364149"/>
    </source>
</evidence>
<dbReference type="AlphaFoldDB" id="A0A8C4NCY0"/>
<keyword evidence="7 12" id="KW-0010">Activator</keyword>
<evidence type="ECO:0000256" key="13">
    <source>
        <dbReference type="SAM" id="MobiDB-lite"/>
    </source>
</evidence>
<dbReference type="PROSITE" id="PS50082">
    <property type="entry name" value="WD_REPEATS_2"/>
    <property type="match status" value="1"/>
</dbReference>
<sequence length="716" mass="77118">MDVMYTCELDRRQRSHYCPPVSLHCAWSCRNLIAFTSENANGEHDASFPIHIMDPEHPWDACTVALGHQDPITCLQWDHAGSRLLSGDGGGHVRCWGMTEGLVGGWECQAEAALPGEPLVTLAWLHNGVKLNLHPDKAAASNFCEKFSRVKFAPSLMAFGGRATDGWIGITGGGLVSVWLPQGSGSRLLTTTEPLCHGRTRVALADVTFTSGGQVVVGVSSGSAHAPIHFYRVWVSVVREKARLNVELMAGIFLRSATDPTRRDRFPAVGHLRFLSRESPDQVLICVLGSTGSMVESWTLRKEFLAPSKLFPGVGDKSPPLLRWNLLAISAEMDRVTALAPPGIPLSVTGSDLKAATDSRFFPGLGIAVALADGSVQILHRFSLQRLATLSLSLSLTAPSSTSMATPIDLQVTKSLTTSLEQVIMVRVPPSLGLADGPPTLRHLLLLLEFCLVTGHDPWDIIIHAGLGSTSGPGAAAALADRLAEEYSRQVPPLQQALHSRVLSLRAWLYRICPGTAHRSADLMARLLLQAVSAALKGLLRPAAGPSGTQHGSQHAPERSPGERLAETCAKNGDCDIDKVMLNLRTEEFVLDTPLLQALQQLIQWVADFSLHLLAGLPHQASSVRGTTGLARDPVALGWLRELLVVIRIWGLIKSACLPVLHATSDSQDSLSLAFRLLTRLWLCCNLISRSPCPKGTKCKGINPQGSLRLLAGHAD</sequence>
<keyword evidence="8 12" id="KW-0804">Transcription</keyword>
<dbReference type="SMART" id="SM00320">
    <property type="entry name" value="WD40"/>
    <property type="match status" value="1"/>
</dbReference>
<dbReference type="InterPro" id="IPR048616">
    <property type="entry name" value="MED16_bridge"/>
</dbReference>
<evidence type="ECO:0000256" key="2">
    <source>
        <dbReference type="ARBA" id="ARBA00006543"/>
    </source>
</evidence>
<reference evidence="16" key="2">
    <citation type="submission" date="2025-09" db="UniProtKB">
        <authorList>
            <consortium name="Ensembl"/>
        </authorList>
    </citation>
    <scope>IDENTIFICATION</scope>
</reference>
<evidence type="ECO:0000256" key="1">
    <source>
        <dbReference type="ARBA" id="ARBA00004123"/>
    </source>
</evidence>
<keyword evidence="6 12" id="KW-0805">Transcription regulation</keyword>
<dbReference type="PANTHER" id="PTHR13224:SF6">
    <property type="entry name" value="MEDIATOR OF RNA POLYMERASE II TRANSCRIPTION SUBUNIT 16"/>
    <property type="match status" value="1"/>
</dbReference>
<dbReference type="InterPro" id="IPR015943">
    <property type="entry name" value="WD40/YVTN_repeat-like_dom_sf"/>
</dbReference>
<dbReference type="InterPro" id="IPR048338">
    <property type="entry name" value="Mediator_Med16"/>
</dbReference>
<evidence type="ECO:0000256" key="5">
    <source>
        <dbReference type="ARBA" id="ARBA00022737"/>
    </source>
</evidence>
<feature type="repeat" description="WD" evidence="11">
    <location>
        <begin position="65"/>
        <end position="96"/>
    </location>
</feature>
<evidence type="ECO:0000256" key="8">
    <source>
        <dbReference type="ARBA" id="ARBA00023163"/>
    </source>
</evidence>
<keyword evidence="4 11" id="KW-0853">WD repeat</keyword>
<feature type="domain" description="Mediator of RNA polymerase II transcription subunit 16 central helical bridge" evidence="15">
    <location>
        <begin position="447"/>
        <end position="650"/>
    </location>
</feature>
<dbReference type="Pfam" id="PF11635">
    <property type="entry name" value="Med16_N"/>
    <property type="match status" value="1"/>
</dbReference>
<dbReference type="Pfam" id="PF20718">
    <property type="entry name" value="Med16_bridge"/>
    <property type="match status" value="1"/>
</dbReference>
<organism evidence="16 17">
    <name type="scientific">Eptatretus burgeri</name>
    <name type="common">Inshore hagfish</name>
    <dbReference type="NCBI Taxonomy" id="7764"/>
    <lineage>
        <taxon>Eukaryota</taxon>
        <taxon>Metazoa</taxon>
        <taxon>Chordata</taxon>
        <taxon>Craniata</taxon>
        <taxon>Vertebrata</taxon>
        <taxon>Cyclostomata</taxon>
        <taxon>Myxini</taxon>
        <taxon>Myxiniformes</taxon>
        <taxon>Myxinidae</taxon>
        <taxon>Eptatretinae</taxon>
        <taxon>Eptatretus</taxon>
    </lineage>
</organism>
<comment type="similarity">
    <text evidence="2 12">Belongs to the Mediator complex subunit 16 family.</text>
</comment>
<keyword evidence="5" id="KW-0677">Repeat</keyword>
<evidence type="ECO:0000313" key="16">
    <source>
        <dbReference type="Ensembl" id="ENSEBUP00000000689.1"/>
    </source>
</evidence>
<evidence type="ECO:0000256" key="7">
    <source>
        <dbReference type="ARBA" id="ARBA00023159"/>
    </source>
</evidence>
<dbReference type="PANTHER" id="PTHR13224">
    <property type="entry name" value="THYROID HORMONE RECEPTOR-ASSOCIATED PROTEIN-RELATED"/>
    <property type="match status" value="1"/>
</dbReference>
<evidence type="ECO:0000259" key="14">
    <source>
        <dbReference type="Pfam" id="PF11635"/>
    </source>
</evidence>
<dbReference type="Gene3D" id="2.130.10.10">
    <property type="entry name" value="YVTN repeat-like/Quinoprotein amine dehydrogenase"/>
    <property type="match status" value="1"/>
</dbReference>